<dbReference type="AlphaFoldDB" id="A0AAV8PT29"/>
<comment type="caution">
    <text evidence="2">The sequence shown here is derived from an EMBL/GenBank/DDBJ whole genome shotgun (WGS) entry which is preliminary data.</text>
</comment>
<protein>
    <submittedName>
        <fullName evidence="2">Uncharacterized protein</fullName>
    </submittedName>
</protein>
<dbReference type="EMBL" id="JAQQAF010000004">
    <property type="protein sequence ID" value="KAJ8493819.1"/>
    <property type="molecule type" value="Genomic_DNA"/>
</dbReference>
<gene>
    <name evidence="2" type="ORF">OPV22_015540</name>
</gene>
<evidence type="ECO:0000256" key="1">
    <source>
        <dbReference type="SAM" id="SignalP"/>
    </source>
</evidence>
<reference evidence="2 3" key="1">
    <citation type="submission" date="2022-12" db="EMBL/GenBank/DDBJ databases">
        <title>Chromosome-scale assembly of the Ensete ventricosum genome.</title>
        <authorList>
            <person name="Dussert Y."/>
            <person name="Stocks J."/>
            <person name="Wendawek A."/>
            <person name="Woldeyes F."/>
            <person name="Nichols R.A."/>
            <person name="Borrell J.S."/>
        </authorList>
    </citation>
    <scope>NUCLEOTIDE SEQUENCE [LARGE SCALE GENOMIC DNA]</scope>
    <source>
        <strain evidence="3">cv. Maze</strain>
        <tissue evidence="2">Seeds</tissue>
    </source>
</reference>
<dbReference type="Proteomes" id="UP001222027">
    <property type="component" value="Unassembled WGS sequence"/>
</dbReference>
<accession>A0AAV8PT29</accession>
<evidence type="ECO:0000313" key="2">
    <source>
        <dbReference type="EMBL" id="KAJ8493819.1"/>
    </source>
</evidence>
<feature type="chain" id="PRO_5043440343" evidence="1">
    <location>
        <begin position="19"/>
        <end position="111"/>
    </location>
</feature>
<keyword evidence="3" id="KW-1185">Reference proteome</keyword>
<keyword evidence="1" id="KW-0732">Signal</keyword>
<feature type="signal peptide" evidence="1">
    <location>
        <begin position="1"/>
        <end position="18"/>
    </location>
</feature>
<sequence>MFHLRLSRLGILISLAETYLMLGVGDIPKSLPCEEHKFEILFFRDKRQRQASSEILDSFSSSEQFSFYPLPNYSLFDSWCHHHLVKSFISNVNPTIAASKKYEDDIFIPLR</sequence>
<name>A0AAV8PT29_ENSVE</name>
<proteinExistence type="predicted"/>
<evidence type="ECO:0000313" key="3">
    <source>
        <dbReference type="Proteomes" id="UP001222027"/>
    </source>
</evidence>
<organism evidence="2 3">
    <name type="scientific">Ensete ventricosum</name>
    <name type="common">Abyssinian banana</name>
    <name type="synonym">Musa ensete</name>
    <dbReference type="NCBI Taxonomy" id="4639"/>
    <lineage>
        <taxon>Eukaryota</taxon>
        <taxon>Viridiplantae</taxon>
        <taxon>Streptophyta</taxon>
        <taxon>Embryophyta</taxon>
        <taxon>Tracheophyta</taxon>
        <taxon>Spermatophyta</taxon>
        <taxon>Magnoliopsida</taxon>
        <taxon>Liliopsida</taxon>
        <taxon>Zingiberales</taxon>
        <taxon>Musaceae</taxon>
        <taxon>Ensete</taxon>
    </lineage>
</organism>